<keyword evidence="5 7" id="KW-1133">Transmembrane helix</keyword>
<keyword evidence="6 7" id="KW-0472">Membrane</keyword>
<dbReference type="GO" id="GO:0055085">
    <property type="term" value="P:transmembrane transport"/>
    <property type="evidence" value="ECO:0007669"/>
    <property type="project" value="InterPro"/>
</dbReference>
<evidence type="ECO:0000259" key="8">
    <source>
        <dbReference type="PROSITE" id="PS50928"/>
    </source>
</evidence>
<evidence type="ECO:0000256" key="3">
    <source>
        <dbReference type="ARBA" id="ARBA00022475"/>
    </source>
</evidence>
<feature type="transmembrane region" description="Helical" evidence="7">
    <location>
        <begin position="260"/>
        <end position="279"/>
    </location>
</feature>
<dbReference type="InParanoid" id="A0A540VI97"/>
<dbReference type="EMBL" id="VIGC01000008">
    <property type="protein sequence ID" value="TQE96487.1"/>
    <property type="molecule type" value="Genomic_DNA"/>
</dbReference>
<dbReference type="CDD" id="cd06261">
    <property type="entry name" value="TM_PBP2"/>
    <property type="match status" value="1"/>
</dbReference>
<evidence type="ECO:0000313" key="10">
    <source>
        <dbReference type="Proteomes" id="UP000317371"/>
    </source>
</evidence>
<evidence type="ECO:0000256" key="4">
    <source>
        <dbReference type="ARBA" id="ARBA00022692"/>
    </source>
</evidence>
<keyword evidence="2 7" id="KW-0813">Transport</keyword>
<evidence type="ECO:0000313" key="9">
    <source>
        <dbReference type="EMBL" id="TQE96487.1"/>
    </source>
</evidence>
<name>A0A540VI97_9CHLR</name>
<evidence type="ECO:0000256" key="7">
    <source>
        <dbReference type="RuleBase" id="RU363032"/>
    </source>
</evidence>
<evidence type="ECO:0000256" key="1">
    <source>
        <dbReference type="ARBA" id="ARBA00004651"/>
    </source>
</evidence>
<dbReference type="SUPFAM" id="SSF161098">
    <property type="entry name" value="MetI-like"/>
    <property type="match status" value="1"/>
</dbReference>
<dbReference type="InterPro" id="IPR035906">
    <property type="entry name" value="MetI-like_sf"/>
</dbReference>
<dbReference type="Proteomes" id="UP000317371">
    <property type="component" value="Unassembled WGS sequence"/>
</dbReference>
<reference evidence="9 10" key="1">
    <citation type="submission" date="2019-06" db="EMBL/GenBank/DDBJ databases">
        <title>Genome sequence of Litorilinea aerophila BAA-2444.</title>
        <authorList>
            <person name="Maclea K.S."/>
            <person name="Maurais E.G."/>
            <person name="Iannazzi L.C."/>
        </authorList>
    </citation>
    <scope>NUCLEOTIDE SEQUENCE [LARGE SCALE GENOMIC DNA]</scope>
    <source>
        <strain evidence="9 10">ATCC BAA-2444</strain>
    </source>
</reference>
<dbReference type="PANTHER" id="PTHR30193:SF1">
    <property type="entry name" value="ABC TRANSPORTER PERMEASE PROTEIN YESP-RELATED"/>
    <property type="match status" value="1"/>
</dbReference>
<proteinExistence type="inferred from homology"/>
<dbReference type="OrthoDB" id="2168559at2"/>
<comment type="caution">
    <text evidence="9">The sequence shown here is derived from an EMBL/GenBank/DDBJ whole genome shotgun (WGS) entry which is preliminary data.</text>
</comment>
<keyword evidence="3" id="KW-1003">Cell membrane</keyword>
<feature type="transmembrane region" description="Helical" evidence="7">
    <location>
        <begin position="7"/>
        <end position="34"/>
    </location>
</feature>
<feature type="transmembrane region" description="Helical" evidence="7">
    <location>
        <begin position="71"/>
        <end position="92"/>
    </location>
</feature>
<dbReference type="Gene3D" id="1.10.3720.10">
    <property type="entry name" value="MetI-like"/>
    <property type="match status" value="1"/>
</dbReference>
<feature type="domain" description="ABC transmembrane type-1" evidence="8">
    <location>
        <begin position="67"/>
        <end position="278"/>
    </location>
</feature>
<organism evidence="9 10">
    <name type="scientific">Litorilinea aerophila</name>
    <dbReference type="NCBI Taxonomy" id="1204385"/>
    <lineage>
        <taxon>Bacteria</taxon>
        <taxon>Bacillati</taxon>
        <taxon>Chloroflexota</taxon>
        <taxon>Caldilineae</taxon>
        <taxon>Caldilineales</taxon>
        <taxon>Caldilineaceae</taxon>
        <taxon>Litorilinea</taxon>
    </lineage>
</organism>
<sequence length="295" mass="33099">MRRRENLLGWLLASPFLIGFTVFTAGPMLVSLFLSFADWNLLSSPQFIGLANYQEMLFADKLVGHSLKVTLYFALGSIPLHIILGLAIAMMLNTSVKGLSFFRTIYYLPAILSGVAVAMLWRWIFSPDFGLLNAGLAMVGIEGPNWLMSRQWVIPSFILMSLWGVGGSMVIYLASLQGIPTSLYEAATIDGAGWWAQTRHITLPMMSPVILFQLIIGIIQAFRFFEAAYIMTDGGPANASLFFMLYLYRQAFQYFNMGYASALAWLLFFIVLILSLLVLRSSPAWVYYETELKGR</sequence>
<comment type="similarity">
    <text evidence="7">Belongs to the binding-protein-dependent transport system permease family.</text>
</comment>
<evidence type="ECO:0000256" key="5">
    <source>
        <dbReference type="ARBA" id="ARBA00022989"/>
    </source>
</evidence>
<evidence type="ECO:0000256" key="6">
    <source>
        <dbReference type="ARBA" id="ARBA00023136"/>
    </source>
</evidence>
<keyword evidence="4 7" id="KW-0812">Transmembrane</keyword>
<keyword evidence="10" id="KW-1185">Reference proteome</keyword>
<feature type="transmembrane region" description="Helical" evidence="7">
    <location>
        <begin position="201"/>
        <end position="222"/>
    </location>
</feature>
<feature type="transmembrane region" description="Helical" evidence="7">
    <location>
        <begin position="152"/>
        <end position="174"/>
    </location>
</feature>
<dbReference type="PROSITE" id="PS50928">
    <property type="entry name" value="ABC_TM1"/>
    <property type="match status" value="1"/>
</dbReference>
<dbReference type="Pfam" id="PF00528">
    <property type="entry name" value="BPD_transp_1"/>
    <property type="match status" value="1"/>
</dbReference>
<protein>
    <submittedName>
        <fullName evidence="9">Sugar ABC transporter permease</fullName>
    </submittedName>
</protein>
<gene>
    <name evidence="9" type="ORF">FKZ61_07870</name>
</gene>
<dbReference type="InterPro" id="IPR051393">
    <property type="entry name" value="ABC_transporter_permease"/>
</dbReference>
<accession>A0A540VI97</accession>
<dbReference type="AlphaFoldDB" id="A0A540VI97"/>
<evidence type="ECO:0000256" key="2">
    <source>
        <dbReference type="ARBA" id="ARBA00022448"/>
    </source>
</evidence>
<dbReference type="PANTHER" id="PTHR30193">
    <property type="entry name" value="ABC TRANSPORTER PERMEASE PROTEIN"/>
    <property type="match status" value="1"/>
</dbReference>
<dbReference type="GO" id="GO:0005886">
    <property type="term" value="C:plasma membrane"/>
    <property type="evidence" value="ECO:0007669"/>
    <property type="project" value="UniProtKB-SubCell"/>
</dbReference>
<comment type="subcellular location">
    <subcellularLocation>
        <location evidence="1 7">Cell membrane</location>
        <topology evidence="1 7">Multi-pass membrane protein</topology>
    </subcellularLocation>
</comment>
<dbReference type="InterPro" id="IPR000515">
    <property type="entry name" value="MetI-like"/>
</dbReference>
<feature type="transmembrane region" description="Helical" evidence="7">
    <location>
        <begin position="104"/>
        <end position="124"/>
    </location>
</feature>